<dbReference type="AlphaFoldDB" id="A0A1X7P2E6"/>
<sequence>MTTTSRPTSSRAARKADRRSDPDRLSAAAGLAWTTTGVSGAINYLFLGMWVFYGTDVLGLDPAILGTLALVSKLLEAVVTVAAGWMVDRTPETRWGKARPYELAIIGVWVSTWFLFSTPDLSDAGKTVWLFVWLVLANVVFTSLLGANDYLYLARSFNSRVLVAKVATRTGFFTTVGVVAFNVALPIFIAQAGTSSAAWSTLALYLAIPLALIGLGRFLFFQEKYRTEAADAPKVTLRDIREVLTSNRYIWIVAGISFVGALAGGTGIAIYYFKYVVGDISLMSLTGLVPVLILPAMLFFPRLMKRFTVSTIITAGAISGVLAGVLMIVANGNLALVLVSSALSGLGILPITFLTQLLVIDNAAYNQWSGRRRLESTMGAITALSVRLGGGLGGAATGWVLGIVGYDGTAATQSPEALTGIVLLAGAFPALLWVGVALVMRPYRAFEQMLPTITQGLAIVTAADPKLTTARAESVPGTVRTPPEN</sequence>
<evidence type="ECO:0000256" key="3">
    <source>
        <dbReference type="SAM" id="Phobius"/>
    </source>
</evidence>
<dbReference type="GO" id="GO:0008643">
    <property type="term" value="P:carbohydrate transport"/>
    <property type="evidence" value="ECO:0007669"/>
    <property type="project" value="InterPro"/>
</dbReference>
<feature type="transmembrane region" description="Helical" evidence="3">
    <location>
        <begin position="99"/>
        <end position="116"/>
    </location>
</feature>
<evidence type="ECO:0000313" key="4">
    <source>
        <dbReference type="EMBL" id="SMH44091.1"/>
    </source>
</evidence>
<accession>A0A1X7P2E6</accession>
<keyword evidence="3" id="KW-0472">Membrane</keyword>
<keyword evidence="3" id="KW-0812">Transmembrane</keyword>
<feature type="transmembrane region" description="Helical" evidence="3">
    <location>
        <begin position="418"/>
        <end position="440"/>
    </location>
</feature>
<name>A0A1X7P2E6_9MICO</name>
<dbReference type="Proteomes" id="UP000193711">
    <property type="component" value="Unassembled WGS sequence"/>
</dbReference>
<keyword evidence="1" id="KW-0769">Symport</keyword>
<gene>
    <name evidence="4" type="ORF">SAMN06295885_2300</name>
</gene>
<evidence type="ECO:0000256" key="2">
    <source>
        <dbReference type="SAM" id="MobiDB-lite"/>
    </source>
</evidence>
<feature type="transmembrane region" description="Helical" evidence="3">
    <location>
        <begin position="307"/>
        <end position="329"/>
    </location>
</feature>
<feature type="compositionally biased region" description="Low complexity" evidence="2">
    <location>
        <begin position="1"/>
        <end position="11"/>
    </location>
</feature>
<dbReference type="PANTHER" id="PTHR11328">
    <property type="entry name" value="MAJOR FACILITATOR SUPERFAMILY DOMAIN-CONTAINING PROTEIN"/>
    <property type="match status" value="1"/>
</dbReference>
<dbReference type="STRING" id="1891671.SAMN06295885_2300"/>
<reference evidence="5" key="1">
    <citation type="submission" date="2017-04" db="EMBL/GenBank/DDBJ databases">
        <authorList>
            <person name="Varghese N."/>
            <person name="Submissions S."/>
        </authorList>
    </citation>
    <scope>NUCLEOTIDE SEQUENCE [LARGE SCALE GENOMIC DNA]</scope>
    <source>
        <strain evidence="5">VKM Ac-2121</strain>
    </source>
</reference>
<protein>
    <submittedName>
        <fullName evidence="4">Probable glucitol transport protein GutA</fullName>
    </submittedName>
</protein>
<feature type="transmembrane region" description="Helical" evidence="3">
    <location>
        <begin position="202"/>
        <end position="220"/>
    </location>
</feature>
<proteinExistence type="predicted"/>
<feature type="transmembrane region" description="Helical" evidence="3">
    <location>
        <begin position="172"/>
        <end position="190"/>
    </location>
</feature>
<feature type="transmembrane region" description="Helical" evidence="3">
    <location>
        <begin position="64"/>
        <end position="87"/>
    </location>
</feature>
<dbReference type="Gene3D" id="1.20.1250.20">
    <property type="entry name" value="MFS general substrate transporter like domains"/>
    <property type="match status" value="1"/>
</dbReference>
<organism evidence="4 5">
    <name type="scientific">Rathayibacter oskolensis</name>
    <dbReference type="NCBI Taxonomy" id="1891671"/>
    <lineage>
        <taxon>Bacteria</taxon>
        <taxon>Bacillati</taxon>
        <taxon>Actinomycetota</taxon>
        <taxon>Actinomycetes</taxon>
        <taxon>Micrococcales</taxon>
        <taxon>Microbacteriaceae</taxon>
        <taxon>Rathayibacter</taxon>
    </lineage>
</organism>
<dbReference type="InterPro" id="IPR036259">
    <property type="entry name" value="MFS_trans_sf"/>
</dbReference>
<feature type="region of interest" description="Disordered" evidence="2">
    <location>
        <begin position="1"/>
        <end position="21"/>
    </location>
</feature>
<evidence type="ECO:0000256" key="1">
    <source>
        <dbReference type="ARBA" id="ARBA00022847"/>
    </source>
</evidence>
<dbReference type="GO" id="GO:0005886">
    <property type="term" value="C:plasma membrane"/>
    <property type="evidence" value="ECO:0007669"/>
    <property type="project" value="TreeGrafter"/>
</dbReference>
<feature type="transmembrane region" description="Helical" evidence="3">
    <location>
        <begin position="280"/>
        <end position="300"/>
    </location>
</feature>
<evidence type="ECO:0000313" key="5">
    <source>
        <dbReference type="Proteomes" id="UP000193711"/>
    </source>
</evidence>
<keyword evidence="5" id="KW-1185">Reference proteome</keyword>
<dbReference type="EMBL" id="FXBM01000002">
    <property type="protein sequence ID" value="SMH44091.1"/>
    <property type="molecule type" value="Genomic_DNA"/>
</dbReference>
<dbReference type="Pfam" id="PF13347">
    <property type="entry name" value="MFS_2"/>
    <property type="match status" value="1"/>
</dbReference>
<feature type="transmembrane region" description="Helical" evidence="3">
    <location>
        <begin position="249"/>
        <end position="274"/>
    </location>
</feature>
<feature type="transmembrane region" description="Helical" evidence="3">
    <location>
        <begin position="381"/>
        <end position="406"/>
    </location>
</feature>
<dbReference type="SUPFAM" id="SSF103473">
    <property type="entry name" value="MFS general substrate transporter"/>
    <property type="match status" value="1"/>
</dbReference>
<feature type="transmembrane region" description="Helical" evidence="3">
    <location>
        <begin position="335"/>
        <end position="360"/>
    </location>
</feature>
<dbReference type="GO" id="GO:0015293">
    <property type="term" value="F:symporter activity"/>
    <property type="evidence" value="ECO:0007669"/>
    <property type="project" value="UniProtKB-KW"/>
</dbReference>
<dbReference type="RefSeq" id="WP_085476729.1">
    <property type="nucleotide sequence ID" value="NZ_FXBM01000002.1"/>
</dbReference>
<dbReference type="PANTHER" id="PTHR11328:SF36">
    <property type="entry name" value="MELIBIOSE PERMEASE"/>
    <property type="match status" value="1"/>
</dbReference>
<feature type="transmembrane region" description="Helical" evidence="3">
    <location>
        <begin position="25"/>
        <end position="52"/>
    </location>
</feature>
<dbReference type="OrthoDB" id="181905at2"/>
<keyword evidence="1" id="KW-0813">Transport</keyword>
<dbReference type="InterPro" id="IPR039672">
    <property type="entry name" value="MFS_2"/>
</dbReference>
<keyword evidence="3" id="KW-1133">Transmembrane helix</keyword>
<feature type="transmembrane region" description="Helical" evidence="3">
    <location>
        <begin position="128"/>
        <end position="151"/>
    </location>
</feature>